<name>A0A9J6RH53_9BACI</name>
<sequence>MLGMLISEIEQKELEYIIKREMEEILLDIESDYIDPLIKNAMMERYQVLFQLFRRIANQHEIVKYIR</sequence>
<evidence type="ECO:0000313" key="2">
    <source>
        <dbReference type="Proteomes" id="UP001084197"/>
    </source>
</evidence>
<dbReference type="RefSeq" id="WP_268781437.1">
    <property type="nucleotide sequence ID" value="NZ_JAPRAT010000056.1"/>
</dbReference>
<proteinExistence type="predicted"/>
<dbReference type="AlphaFoldDB" id="A0A9J6RH53"/>
<comment type="caution">
    <text evidence="1">The sequence shown here is derived from an EMBL/GenBank/DDBJ whole genome shotgun (WGS) entry which is preliminary data.</text>
</comment>
<dbReference type="EMBL" id="JAPRAT010000056">
    <property type="protein sequence ID" value="MCZ0704659.1"/>
    <property type="molecule type" value="Genomic_DNA"/>
</dbReference>
<evidence type="ECO:0000313" key="1">
    <source>
        <dbReference type="EMBL" id="MCZ0704659.1"/>
    </source>
</evidence>
<keyword evidence="2" id="KW-1185">Reference proteome</keyword>
<reference evidence="1" key="1">
    <citation type="submission" date="2022-11" db="EMBL/GenBank/DDBJ databases">
        <title>WGS of Natronobacillus azotifigens 24KS-1, an anaerobic diazotrophic haloalkaliphile from soda-rich habitats.</title>
        <authorList>
            <person name="Sorokin D.Y."/>
            <person name="Merkel A.Y."/>
        </authorList>
    </citation>
    <scope>NUCLEOTIDE SEQUENCE</scope>
    <source>
        <strain evidence="1">24KS-1</strain>
    </source>
</reference>
<dbReference type="Proteomes" id="UP001084197">
    <property type="component" value="Unassembled WGS sequence"/>
</dbReference>
<gene>
    <name evidence="1" type="ORF">OWO01_15800</name>
</gene>
<organism evidence="1 2">
    <name type="scientific">Natronobacillus azotifigens</name>
    <dbReference type="NCBI Taxonomy" id="472978"/>
    <lineage>
        <taxon>Bacteria</taxon>
        <taxon>Bacillati</taxon>
        <taxon>Bacillota</taxon>
        <taxon>Bacilli</taxon>
        <taxon>Bacillales</taxon>
        <taxon>Bacillaceae</taxon>
        <taxon>Natronobacillus</taxon>
    </lineage>
</organism>
<accession>A0A9J6RH53</accession>
<protein>
    <submittedName>
        <fullName evidence="1">Uncharacterized protein</fullName>
    </submittedName>
</protein>